<evidence type="ECO:0000256" key="2">
    <source>
        <dbReference type="ARBA" id="ARBA00022692"/>
    </source>
</evidence>
<keyword evidence="3 5" id="KW-1133">Transmembrane helix</keyword>
<evidence type="ECO:0000256" key="1">
    <source>
        <dbReference type="ARBA" id="ARBA00004127"/>
    </source>
</evidence>
<comment type="subcellular location">
    <subcellularLocation>
        <location evidence="1">Endomembrane system</location>
        <topology evidence="1">Multi-pass membrane protein</topology>
    </subcellularLocation>
</comment>
<feature type="transmembrane region" description="Helical" evidence="5">
    <location>
        <begin position="181"/>
        <end position="200"/>
    </location>
</feature>
<dbReference type="InterPro" id="IPR008217">
    <property type="entry name" value="Ccc1_fam"/>
</dbReference>
<dbReference type="RefSeq" id="WP_346140939.1">
    <property type="nucleotide sequence ID" value="NZ_BAAAUA010000002.1"/>
</dbReference>
<evidence type="ECO:0000256" key="4">
    <source>
        <dbReference type="ARBA" id="ARBA00023136"/>
    </source>
</evidence>
<dbReference type="Proteomes" id="UP001596066">
    <property type="component" value="Unassembled WGS sequence"/>
</dbReference>
<name>A0ABW0V2N8_9ACTN</name>
<organism evidence="6 7">
    <name type="scientific">Kitasatospora cinereorecta</name>
    <dbReference type="NCBI Taxonomy" id="285560"/>
    <lineage>
        <taxon>Bacteria</taxon>
        <taxon>Bacillati</taxon>
        <taxon>Actinomycetota</taxon>
        <taxon>Actinomycetes</taxon>
        <taxon>Kitasatosporales</taxon>
        <taxon>Streptomycetaceae</taxon>
        <taxon>Kitasatospora</taxon>
    </lineage>
</organism>
<gene>
    <name evidence="6" type="ORF">ACFPZF_00690</name>
</gene>
<evidence type="ECO:0000313" key="7">
    <source>
        <dbReference type="Proteomes" id="UP001596066"/>
    </source>
</evidence>
<evidence type="ECO:0000313" key="6">
    <source>
        <dbReference type="EMBL" id="MFC5639877.1"/>
    </source>
</evidence>
<comment type="caution">
    <text evidence="6">The sequence shown here is derived from an EMBL/GenBank/DDBJ whole genome shotgun (WGS) entry which is preliminary data.</text>
</comment>
<feature type="transmembrane region" description="Helical" evidence="5">
    <location>
        <begin position="153"/>
        <end position="175"/>
    </location>
</feature>
<feature type="transmembrane region" description="Helical" evidence="5">
    <location>
        <begin position="212"/>
        <end position="232"/>
    </location>
</feature>
<accession>A0ABW0V2N8</accession>
<keyword evidence="4 5" id="KW-0472">Membrane</keyword>
<proteinExistence type="predicted"/>
<sequence length="237" mass="23866">MTFFDRLNPHQESHSADRAGWLRAAVLGANDGLVSIASLMVGIAASGASTSAVVTGGLAGLSAGAMSMAAGEYVSVSSQVDVETADRAKEQRELAENPEAELAELTAIYEARGVPQDLARQVALALHEADPLQAHLRDELGQSEHTAAKPLQAALASAASFLMGGLVPFLGLLAGTATARLWLIVAVTLLGLAGAGVLAARAAGTGVLRPTLRVVLGGGLAMAITAAVGQIADVSGV</sequence>
<keyword evidence="7" id="KW-1185">Reference proteome</keyword>
<evidence type="ECO:0000256" key="5">
    <source>
        <dbReference type="SAM" id="Phobius"/>
    </source>
</evidence>
<protein>
    <submittedName>
        <fullName evidence="6">VIT family protein</fullName>
    </submittedName>
</protein>
<reference evidence="7" key="1">
    <citation type="journal article" date="2019" name="Int. J. Syst. Evol. Microbiol.">
        <title>The Global Catalogue of Microorganisms (GCM) 10K type strain sequencing project: providing services to taxonomists for standard genome sequencing and annotation.</title>
        <authorList>
            <consortium name="The Broad Institute Genomics Platform"/>
            <consortium name="The Broad Institute Genome Sequencing Center for Infectious Disease"/>
            <person name="Wu L."/>
            <person name="Ma J."/>
        </authorList>
    </citation>
    <scope>NUCLEOTIDE SEQUENCE [LARGE SCALE GENOMIC DNA]</scope>
    <source>
        <strain evidence="7">CGMCC 4.1622</strain>
    </source>
</reference>
<dbReference type="EMBL" id="JBHSOC010000001">
    <property type="protein sequence ID" value="MFC5639877.1"/>
    <property type="molecule type" value="Genomic_DNA"/>
</dbReference>
<keyword evidence="2 5" id="KW-0812">Transmembrane</keyword>
<dbReference type="PANTHER" id="PTHR31851">
    <property type="entry name" value="FE(2+)/MN(2+) TRANSPORTER PCL1"/>
    <property type="match status" value="1"/>
</dbReference>
<dbReference type="Pfam" id="PF01988">
    <property type="entry name" value="VIT1"/>
    <property type="match status" value="1"/>
</dbReference>
<dbReference type="CDD" id="cd02432">
    <property type="entry name" value="Nodulin-21_like_1"/>
    <property type="match status" value="1"/>
</dbReference>
<evidence type="ECO:0000256" key="3">
    <source>
        <dbReference type="ARBA" id="ARBA00022989"/>
    </source>
</evidence>